<proteinExistence type="predicted"/>
<evidence type="ECO:0000313" key="3">
    <source>
        <dbReference type="Proteomes" id="UP000316394"/>
    </source>
</evidence>
<dbReference type="Proteomes" id="UP000316394">
    <property type="component" value="Plasmid unnamed"/>
</dbReference>
<feature type="region of interest" description="Disordered" evidence="1">
    <location>
        <begin position="23"/>
        <end position="48"/>
    </location>
</feature>
<dbReference type="EMBL" id="CP041677">
    <property type="protein sequence ID" value="QDR73674.1"/>
    <property type="molecule type" value="Genomic_DNA"/>
</dbReference>
<sequence length="339" mass="39100">MVTIIALIVGGIIIYRRSRKRDLDTTPRDKTGQAIEPEDEDYENDPSQAPIYDDDLTYDDWNSWEDLLAEIGIIDIRDGMIEYETGDNSRLFVMLAEMGQSNPYLKTNEELAQNNQIMEVFFNGVLAPIKISSQSQKIVMTDFLKDLAEHSKFIHGTNDQMRDYADRVIRDTLDYQQSSDRFENKCYVQFQAVIKADEVFGETPAALEKQIHEKAMEKLLRQITRADGLLKRADHSLSPLDTFGLLEVLYKTFNRESSVRVRLEDIIKKQRYSLFTSAYQNDTTFKHVQQKVQIEADAINMARESLQKQQDLRNAELLSRGEDYYQSASDDDTTSDSLV</sequence>
<name>A0A517D8M1_LIMRT</name>
<protein>
    <submittedName>
        <fullName evidence="2">Uncharacterized protein</fullName>
    </submittedName>
</protein>
<evidence type="ECO:0000256" key="1">
    <source>
        <dbReference type="SAM" id="MobiDB-lite"/>
    </source>
</evidence>
<organism evidence="2 3">
    <name type="scientific">Limosilactobacillus reuteri</name>
    <name type="common">Lactobacillus reuteri</name>
    <dbReference type="NCBI Taxonomy" id="1598"/>
    <lineage>
        <taxon>Bacteria</taxon>
        <taxon>Bacillati</taxon>
        <taxon>Bacillota</taxon>
        <taxon>Bacilli</taxon>
        <taxon>Lactobacillales</taxon>
        <taxon>Lactobacillaceae</taxon>
        <taxon>Limosilactobacillus</taxon>
    </lineage>
</organism>
<reference evidence="2 3" key="1">
    <citation type="submission" date="2019-07" db="EMBL/GenBank/DDBJ databases">
        <title>Gastrointestinal microbiota of Peromyscus leucopus, the white-footed mouse.</title>
        <authorList>
            <person name="Milovic A."/>
            <person name="Bassam K."/>
            <person name="Barbour A.G."/>
        </authorList>
    </citation>
    <scope>NUCLEOTIDE SEQUENCE [LARGE SCALE GENOMIC DNA]</scope>
    <source>
        <strain evidence="2 3">LL7</strain>
        <plasmid evidence="2 3">unnamed</plasmid>
    </source>
</reference>
<keyword evidence="2" id="KW-0614">Plasmid</keyword>
<dbReference type="AlphaFoldDB" id="A0A517D8M1"/>
<accession>A0A517D8M1</accession>
<dbReference type="RefSeq" id="WP_144228025.1">
    <property type="nucleotide sequence ID" value="NZ_CP041677.1"/>
</dbReference>
<gene>
    <name evidence="2" type="ORF">FOD75_11320</name>
</gene>
<geneLocation type="plasmid" evidence="2 3">
    <name>unnamed</name>
</geneLocation>
<evidence type="ECO:0000313" key="2">
    <source>
        <dbReference type="EMBL" id="QDR73674.1"/>
    </source>
</evidence>